<evidence type="ECO:0000313" key="1">
    <source>
        <dbReference type="EMBL" id="KAG5581773.1"/>
    </source>
</evidence>
<dbReference type="Proteomes" id="UP000824120">
    <property type="component" value="Chromosome 10"/>
</dbReference>
<proteinExistence type="predicted"/>
<protein>
    <submittedName>
        <fullName evidence="1">Uncharacterized protein</fullName>
    </submittedName>
</protein>
<name>A0A9J5X2X5_SOLCO</name>
<comment type="caution">
    <text evidence="1">The sequence shown here is derived from an EMBL/GenBank/DDBJ whole genome shotgun (WGS) entry which is preliminary data.</text>
</comment>
<organism evidence="1 2">
    <name type="scientific">Solanum commersonii</name>
    <name type="common">Commerson's wild potato</name>
    <name type="synonym">Commerson's nightshade</name>
    <dbReference type="NCBI Taxonomy" id="4109"/>
    <lineage>
        <taxon>Eukaryota</taxon>
        <taxon>Viridiplantae</taxon>
        <taxon>Streptophyta</taxon>
        <taxon>Embryophyta</taxon>
        <taxon>Tracheophyta</taxon>
        <taxon>Spermatophyta</taxon>
        <taxon>Magnoliopsida</taxon>
        <taxon>eudicotyledons</taxon>
        <taxon>Gunneridae</taxon>
        <taxon>Pentapetalae</taxon>
        <taxon>asterids</taxon>
        <taxon>lamiids</taxon>
        <taxon>Solanales</taxon>
        <taxon>Solanaceae</taxon>
        <taxon>Solanoideae</taxon>
        <taxon>Solaneae</taxon>
        <taxon>Solanum</taxon>
    </lineage>
</organism>
<dbReference type="AlphaFoldDB" id="A0A9J5X2X5"/>
<accession>A0A9J5X2X5</accession>
<sequence length="105" mass="11527">MSRFLKIWAAEDHSVQLVGIADTLVDPPFGLVHRLSAFPSSFSRFEALGDRGLAHWNIRRDLGPFGDSPNGLGDPQGVLCPFFQPLCSFLLIASMLCLSIQIPET</sequence>
<evidence type="ECO:0000313" key="2">
    <source>
        <dbReference type="Proteomes" id="UP000824120"/>
    </source>
</evidence>
<dbReference type="EMBL" id="JACXVP010000010">
    <property type="protein sequence ID" value="KAG5581773.1"/>
    <property type="molecule type" value="Genomic_DNA"/>
</dbReference>
<keyword evidence="2" id="KW-1185">Reference proteome</keyword>
<reference evidence="1 2" key="1">
    <citation type="submission" date="2020-09" db="EMBL/GenBank/DDBJ databases">
        <title>De no assembly of potato wild relative species, Solanum commersonii.</title>
        <authorList>
            <person name="Cho K."/>
        </authorList>
    </citation>
    <scope>NUCLEOTIDE SEQUENCE [LARGE SCALE GENOMIC DNA]</scope>
    <source>
        <strain evidence="1">LZ3.2</strain>
        <tissue evidence="1">Leaf</tissue>
    </source>
</reference>
<gene>
    <name evidence="1" type="ORF">H5410_052400</name>
</gene>